<dbReference type="HOGENOM" id="CLU_005108_1_1_11"/>
<feature type="transmembrane region" description="Helical" evidence="7">
    <location>
        <begin position="561"/>
        <end position="581"/>
    </location>
</feature>
<keyword evidence="10" id="KW-1185">Reference proteome</keyword>
<dbReference type="KEGG" id="cwo:Cwoe_0308"/>
<dbReference type="PANTHER" id="PTHR33406:SF11">
    <property type="entry name" value="MEMBRANE PROTEIN SCO6666-RELATED"/>
    <property type="match status" value="1"/>
</dbReference>
<dbReference type="PANTHER" id="PTHR33406">
    <property type="entry name" value="MEMBRANE PROTEIN MJ1562-RELATED"/>
    <property type="match status" value="1"/>
</dbReference>
<feature type="transmembrane region" description="Helical" evidence="7">
    <location>
        <begin position="669"/>
        <end position="695"/>
    </location>
</feature>
<evidence type="ECO:0000256" key="7">
    <source>
        <dbReference type="SAM" id="Phobius"/>
    </source>
</evidence>
<feature type="transmembrane region" description="Helical" evidence="7">
    <location>
        <begin position="533"/>
        <end position="554"/>
    </location>
</feature>
<comment type="similarity">
    <text evidence="2">Belongs to the resistance-nodulation-cell division (RND) (TC 2.A.6) family. MmpL subfamily.</text>
</comment>
<keyword evidence="6 7" id="KW-0472">Membrane</keyword>
<dbReference type="RefSeq" id="WP_012931797.1">
    <property type="nucleotide sequence ID" value="NC_013739.1"/>
</dbReference>
<name>D3F671_CONWI</name>
<dbReference type="Pfam" id="PF03176">
    <property type="entry name" value="MMPL"/>
    <property type="match status" value="2"/>
</dbReference>
<feature type="transmembrane region" description="Helical" evidence="7">
    <location>
        <begin position="285"/>
        <end position="308"/>
    </location>
</feature>
<dbReference type="GO" id="GO:0005886">
    <property type="term" value="C:plasma membrane"/>
    <property type="evidence" value="ECO:0007669"/>
    <property type="project" value="UniProtKB-SubCell"/>
</dbReference>
<evidence type="ECO:0000256" key="2">
    <source>
        <dbReference type="ARBA" id="ARBA00010157"/>
    </source>
</evidence>
<dbReference type="InterPro" id="IPR004869">
    <property type="entry name" value="MMPL_dom"/>
</dbReference>
<organism evidence="9 10">
    <name type="scientific">Conexibacter woesei (strain DSM 14684 / CCUG 47730 / CIP 108061 / JCM 11494 / NBRC 100937 / ID131577)</name>
    <dbReference type="NCBI Taxonomy" id="469383"/>
    <lineage>
        <taxon>Bacteria</taxon>
        <taxon>Bacillati</taxon>
        <taxon>Actinomycetota</taxon>
        <taxon>Thermoleophilia</taxon>
        <taxon>Solirubrobacterales</taxon>
        <taxon>Conexibacteraceae</taxon>
        <taxon>Conexibacter</taxon>
    </lineage>
</organism>
<keyword evidence="3" id="KW-1003">Cell membrane</keyword>
<sequence precursor="true">MTSTRSPRALKRPTESRFERLAGWSIRHRKRAVALWLVTLVAVLGGSMAIGPDWNNDFALPGTESQAALDTLQRSAPAQAGDTIDVVVRDPGGVADPAARERVEAMLARIERLPHVASVQDPFAAGGAVSRDGTIAYAPVLLDKLANEVPREAIVEIIDTAQAADGSGLQVELGGDAVRYVDAGGGAAESAGTLAALVILVFLFGSLLAASLPIVTALAAVAGTTALMVVGSHVLNVADFTPALMSLVGLGVGIDYALLIFSRYRSELLDDRDRDDALRIALDTAGRSVVFAAATVIIGLLGLIALGIGMLQGIALGVSLTVLVTLIASLTLLPAMLSLFGKRIERSVRKRALKARAKERVEGERWRRWAAFVQRRPLPVLAVSVSFLLLLAIPATDMRLGFADAGNDSPEKTSRQAYDLLAQGFGPGFNGPLLVVSEGGGQAAADELASALRATPGVAAVQSPTLSENGDVATVIAMPDAKPQAEETQQLVTKLRDEVLPPVAARTGATYLVGGPTAAADDFAHEVQQKLPLFVGIVVGLSALLLMVVFRSLLIPLKAAVLNLLSIGASLGVVTLVFQHGMFGIQESPVDSVIPILIFAIVFGLSMDYEVFLISRMHEEWERTHDARHAVREGLAQTGRVITAAGAIMVVVFAAFMLSPDRMMKQFGLGLAVAILFDALIIRCLVVPAIMRLFGRWAWWMPRWMRRSLPRVALEKA</sequence>
<protein>
    <submittedName>
        <fullName evidence="9">MMPL domain protein</fullName>
    </submittedName>
</protein>
<evidence type="ECO:0000313" key="10">
    <source>
        <dbReference type="Proteomes" id="UP000008229"/>
    </source>
</evidence>
<gene>
    <name evidence="9" type="ordered locus">Cwoe_0308</name>
</gene>
<dbReference type="SUPFAM" id="SSF82866">
    <property type="entry name" value="Multidrug efflux transporter AcrB transmembrane domain"/>
    <property type="match status" value="2"/>
</dbReference>
<dbReference type="Proteomes" id="UP000008229">
    <property type="component" value="Chromosome"/>
</dbReference>
<evidence type="ECO:0000256" key="6">
    <source>
        <dbReference type="ARBA" id="ARBA00023136"/>
    </source>
</evidence>
<dbReference type="AlphaFoldDB" id="D3F671"/>
<evidence type="ECO:0000259" key="8">
    <source>
        <dbReference type="PROSITE" id="PS50156"/>
    </source>
</evidence>
<dbReference type="eggNOG" id="COG2409">
    <property type="taxonomic scope" value="Bacteria"/>
</dbReference>
<reference evidence="10" key="2">
    <citation type="submission" date="2010-01" db="EMBL/GenBank/DDBJ databases">
        <title>The complete genome of Conexibacter woesei DSM 14684.</title>
        <authorList>
            <consortium name="US DOE Joint Genome Institute (JGI-PGF)"/>
            <person name="Lucas S."/>
            <person name="Copeland A."/>
            <person name="Lapidus A."/>
            <person name="Glavina del Rio T."/>
            <person name="Dalin E."/>
            <person name="Tice H."/>
            <person name="Bruce D."/>
            <person name="Goodwin L."/>
            <person name="Pitluck S."/>
            <person name="Kyrpides N."/>
            <person name="Mavromatis K."/>
            <person name="Ivanova N."/>
            <person name="Mikhailova N."/>
            <person name="Chertkov O."/>
            <person name="Brettin T."/>
            <person name="Detter J.C."/>
            <person name="Han C."/>
            <person name="Larimer F."/>
            <person name="Land M."/>
            <person name="Hauser L."/>
            <person name="Markowitz V."/>
            <person name="Cheng J.-F."/>
            <person name="Hugenholtz P."/>
            <person name="Woyke T."/>
            <person name="Wu D."/>
            <person name="Pukall R."/>
            <person name="Steenblock K."/>
            <person name="Schneider S."/>
            <person name="Klenk H.-P."/>
            <person name="Eisen J.A."/>
        </authorList>
    </citation>
    <scope>NUCLEOTIDE SEQUENCE [LARGE SCALE GENOMIC DNA]</scope>
    <source>
        <strain evidence="10">DSM 14684 / CIP 108061 / JCM 11494 / NBRC 100937 / ID131577</strain>
    </source>
</reference>
<keyword evidence="4 7" id="KW-0812">Transmembrane</keyword>
<feature type="domain" description="SSD" evidence="8">
    <location>
        <begin position="555"/>
        <end position="692"/>
    </location>
</feature>
<keyword evidence="5 7" id="KW-1133">Transmembrane helix</keyword>
<accession>D3F671</accession>
<comment type="subcellular location">
    <subcellularLocation>
        <location evidence="1">Cell membrane</location>
        <topology evidence="1">Multi-pass membrane protein</topology>
    </subcellularLocation>
</comment>
<feature type="transmembrane region" description="Helical" evidence="7">
    <location>
        <begin position="635"/>
        <end position="657"/>
    </location>
</feature>
<dbReference type="InterPro" id="IPR000731">
    <property type="entry name" value="SSD"/>
</dbReference>
<feature type="transmembrane region" description="Helical" evidence="7">
    <location>
        <begin position="314"/>
        <end position="341"/>
    </location>
</feature>
<dbReference type="OrthoDB" id="7051771at2"/>
<feature type="transmembrane region" description="Helical" evidence="7">
    <location>
        <begin position="377"/>
        <end position="395"/>
    </location>
</feature>
<reference evidence="9 10" key="1">
    <citation type="journal article" date="2010" name="Stand. Genomic Sci.">
        <title>Complete genome sequence of Conexibacter woesei type strain (ID131577).</title>
        <authorList>
            <person name="Pukall R."/>
            <person name="Lapidus A."/>
            <person name="Glavina Del Rio T."/>
            <person name="Copeland A."/>
            <person name="Tice H."/>
            <person name="Cheng J.-F."/>
            <person name="Lucas S."/>
            <person name="Chen F."/>
            <person name="Nolan M."/>
            <person name="Bruce D."/>
            <person name="Goodwin L."/>
            <person name="Pitluck S."/>
            <person name="Mavromatis K."/>
            <person name="Ivanova N."/>
            <person name="Ovchinnikova G."/>
            <person name="Pati A."/>
            <person name="Chen A."/>
            <person name="Palaniappan K."/>
            <person name="Land M."/>
            <person name="Hauser L."/>
            <person name="Chang Y.-J."/>
            <person name="Jeffries C.D."/>
            <person name="Chain P."/>
            <person name="Meincke L."/>
            <person name="Sims D."/>
            <person name="Brettin T."/>
            <person name="Detter J.C."/>
            <person name="Rohde M."/>
            <person name="Goeker M."/>
            <person name="Bristow J."/>
            <person name="Eisen J.A."/>
            <person name="Markowitz V."/>
            <person name="Kyrpides N.C."/>
            <person name="Klenk H.-P."/>
            <person name="Hugenholtz P."/>
        </authorList>
    </citation>
    <scope>NUCLEOTIDE SEQUENCE [LARGE SCALE GENOMIC DNA]</scope>
    <source>
        <strain evidence="10">DSM 14684 / CIP 108061 / JCM 11494 / NBRC 100937 / ID131577</strain>
    </source>
</reference>
<evidence type="ECO:0000256" key="3">
    <source>
        <dbReference type="ARBA" id="ARBA00022475"/>
    </source>
</evidence>
<feature type="transmembrane region" description="Helical" evidence="7">
    <location>
        <begin position="244"/>
        <end position="264"/>
    </location>
</feature>
<feature type="transmembrane region" description="Helical" evidence="7">
    <location>
        <begin position="217"/>
        <end position="238"/>
    </location>
</feature>
<evidence type="ECO:0000256" key="4">
    <source>
        <dbReference type="ARBA" id="ARBA00022692"/>
    </source>
</evidence>
<feature type="domain" description="SSD" evidence="8">
    <location>
        <begin position="208"/>
        <end position="339"/>
    </location>
</feature>
<evidence type="ECO:0000256" key="5">
    <source>
        <dbReference type="ARBA" id="ARBA00022989"/>
    </source>
</evidence>
<feature type="transmembrane region" description="Helical" evidence="7">
    <location>
        <begin position="593"/>
        <end position="614"/>
    </location>
</feature>
<dbReference type="PROSITE" id="PS50156">
    <property type="entry name" value="SSD"/>
    <property type="match status" value="2"/>
</dbReference>
<dbReference type="EMBL" id="CP001854">
    <property type="protein sequence ID" value="ADB48744.1"/>
    <property type="molecule type" value="Genomic_DNA"/>
</dbReference>
<feature type="transmembrane region" description="Helical" evidence="7">
    <location>
        <begin position="191"/>
        <end position="210"/>
    </location>
</feature>
<evidence type="ECO:0000256" key="1">
    <source>
        <dbReference type="ARBA" id="ARBA00004651"/>
    </source>
</evidence>
<proteinExistence type="inferred from homology"/>
<dbReference type="InterPro" id="IPR050545">
    <property type="entry name" value="Mycobact_MmpL"/>
</dbReference>
<dbReference type="Gene3D" id="1.20.1640.10">
    <property type="entry name" value="Multidrug efflux transporter AcrB transmembrane domain"/>
    <property type="match status" value="2"/>
</dbReference>
<evidence type="ECO:0000313" key="9">
    <source>
        <dbReference type="EMBL" id="ADB48744.1"/>
    </source>
</evidence>